<dbReference type="EMBL" id="CP036434">
    <property type="protein sequence ID" value="QDV08861.1"/>
    <property type="molecule type" value="Genomic_DNA"/>
</dbReference>
<keyword evidence="2" id="KW-1185">Reference proteome</keyword>
<name>A0A518EXR0_9BACT</name>
<evidence type="ECO:0000313" key="1">
    <source>
        <dbReference type="EMBL" id="QDV08861.1"/>
    </source>
</evidence>
<organism evidence="1 2">
    <name type="scientific">Saltatorellus ferox</name>
    <dbReference type="NCBI Taxonomy" id="2528018"/>
    <lineage>
        <taxon>Bacteria</taxon>
        <taxon>Pseudomonadati</taxon>
        <taxon>Planctomycetota</taxon>
        <taxon>Planctomycetia</taxon>
        <taxon>Planctomycetia incertae sedis</taxon>
        <taxon>Saltatorellus</taxon>
    </lineage>
</organism>
<dbReference type="AlphaFoldDB" id="A0A518EXR0"/>
<proteinExistence type="predicted"/>
<protein>
    <submittedName>
        <fullName evidence="1">Uncharacterized protein</fullName>
    </submittedName>
</protein>
<evidence type="ECO:0000313" key="2">
    <source>
        <dbReference type="Proteomes" id="UP000320390"/>
    </source>
</evidence>
<accession>A0A518EXR0</accession>
<sequence length="37" mass="4007">MNVAVPNPTQSRHVFQLRKCGGMGLGPELAPTYHGLE</sequence>
<dbReference type="Proteomes" id="UP000320390">
    <property type="component" value="Chromosome"/>
</dbReference>
<gene>
    <name evidence="1" type="ORF">Poly30_44160</name>
</gene>
<reference evidence="1 2" key="1">
    <citation type="submission" date="2019-02" db="EMBL/GenBank/DDBJ databases">
        <title>Deep-cultivation of Planctomycetes and their phenomic and genomic characterization uncovers novel biology.</title>
        <authorList>
            <person name="Wiegand S."/>
            <person name="Jogler M."/>
            <person name="Boedeker C."/>
            <person name="Pinto D."/>
            <person name="Vollmers J."/>
            <person name="Rivas-Marin E."/>
            <person name="Kohn T."/>
            <person name="Peeters S.H."/>
            <person name="Heuer A."/>
            <person name="Rast P."/>
            <person name="Oberbeckmann S."/>
            <person name="Bunk B."/>
            <person name="Jeske O."/>
            <person name="Meyerdierks A."/>
            <person name="Storesund J.E."/>
            <person name="Kallscheuer N."/>
            <person name="Luecker S."/>
            <person name="Lage O.M."/>
            <person name="Pohl T."/>
            <person name="Merkel B.J."/>
            <person name="Hornburger P."/>
            <person name="Mueller R.-W."/>
            <person name="Bruemmer F."/>
            <person name="Labrenz M."/>
            <person name="Spormann A.M."/>
            <person name="Op den Camp H."/>
            <person name="Overmann J."/>
            <person name="Amann R."/>
            <person name="Jetten M.S.M."/>
            <person name="Mascher T."/>
            <person name="Medema M.H."/>
            <person name="Devos D.P."/>
            <person name="Kaster A.-K."/>
            <person name="Ovreas L."/>
            <person name="Rohde M."/>
            <person name="Galperin M.Y."/>
            <person name="Jogler C."/>
        </authorList>
    </citation>
    <scope>NUCLEOTIDE SEQUENCE [LARGE SCALE GENOMIC DNA]</scope>
    <source>
        <strain evidence="1 2">Poly30</strain>
    </source>
</reference>